<organism evidence="3 4">
    <name type="scientific">Caproicibacterium amylolyticum</name>
    <dbReference type="NCBI Taxonomy" id="2766537"/>
    <lineage>
        <taxon>Bacteria</taxon>
        <taxon>Bacillati</taxon>
        <taxon>Bacillota</taxon>
        <taxon>Clostridia</taxon>
        <taxon>Eubacteriales</taxon>
        <taxon>Oscillospiraceae</taxon>
        <taxon>Caproicibacterium</taxon>
    </lineage>
</organism>
<dbReference type="GO" id="GO:0032259">
    <property type="term" value="P:methylation"/>
    <property type="evidence" value="ECO:0007669"/>
    <property type="project" value="UniProtKB-KW"/>
</dbReference>
<dbReference type="CDD" id="cd02440">
    <property type="entry name" value="AdoMet_MTases"/>
    <property type="match status" value="1"/>
</dbReference>
<dbReference type="InterPro" id="IPR013216">
    <property type="entry name" value="Methyltransf_11"/>
</dbReference>
<dbReference type="Proteomes" id="UP000516046">
    <property type="component" value="Chromosome"/>
</dbReference>
<dbReference type="KEGG" id="caml:H6X83_02665"/>
<protein>
    <submittedName>
        <fullName evidence="3">Class I SAM-dependent methyltransferase</fullName>
    </submittedName>
</protein>
<dbReference type="Gene3D" id="3.40.50.150">
    <property type="entry name" value="Vaccinia Virus protein VP39"/>
    <property type="match status" value="1"/>
</dbReference>
<dbReference type="PANTHER" id="PTHR45277">
    <property type="entry name" value="EXPRESSED PROTEIN"/>
    <property type="match status" value="1"/>
</dbReference>
<name>A0A7G9WIQ7_9FIRM</name>
<evidence type="ECO:0000256" key="1">
    <source>
        <dbReference type="SAM" id="Phobius"/>
    </source>
</evidence>
<dbReference type="EMBL" id="CP060696">
    <property type="protein sequence ID" value="QNO18569.1"/>
    <property type="molecule type" value="Genomic_DNA"/>
</dbReference>
<keyword evidence="1" id="KW-1133">Transmembrane helix</keyword>
<accession>A0A7G9WIQ7</accession>
<keyword evidence="3" id="KW-0808">Transferase</keyword>
<dbReference type="Pfam" id="PF08241">
    <property type="entry name" value="Methyltransf_11"/>
    <property type="match status" value="1"/>
</dbReference>
<dbReference type="InterPro" id="IPR029063">
    <property type="entry name" value="SAM-dependent_MTases_sf"/>
</dbReference>
<evidence type="ECO:0000313" key="3">
    <source>
        <dbReference type="EMBL" id="QNO18569.1"/>
    </source>
</evidence>
<keyword evidence="3" id="KW-0489">Methyltransferase</keyword>
<reference evidence="3 4" key="1">
    <citation type="submission" date="2020-08" db="EMBL/GenBank/DDBJ databases">
        <authorList>
            <person name="Ren C."/>
            <person name="Gu Y."/>
            <person name="Xu Y."/>
        </authorList>
    </citation>
    <scope>NUCLEOTIDE SEQUENCE [LARGE SCALE GENOMIC DNA]</scope>
    <source>
        <strain evidence="3 4">LBM18003</strain>
    </source>
</reference>
<dbReference type="RefSeq" id="WP_212507634.1">
    <property type="nucleotide sequence ID" value="NZ_CP060696.1"/>
</dbReference>
<sequence>MKKANYGVDAPLVVFLYLAVGALCFILAIVRAHTISYFGILLLVIGGYMLYGSKCGKYKMREKVLQRLVVRENDMVLDVGCGRGLMLNGAARKLKTGKAYGIDLWSGKDQSGNSRNATLKNAQLEGTADKIKVQNADMCALPFKDETFSVIVSSLAIHNVSGEDSRKKALLEIARVAGNGCRVAILDLAHVQEYADILSKNGFMVEEISKNKWQMFPPVRVLYARRQKIANLTSKK</sequence>
<proteinExistence type="predicted"/>
<feature type="transmembrane region" description="Helical" evidence="1">
    <location>
        <begin position="12"/>
        <end position="29"/>
    </location>
</feature>
<keyword evidence="4" id="KW-1185">Reference proteome</keyword>
<keyword evidence="1" id="KW-0472">Membrane</keyword>
<dbReference type="PANTHER" id="PTHR45277:SF1">
    <property type="entry name" value="EXPRESSED PROTEIN"/>
    <property type="match status" value="1"/>
</dbReference>
<feature type="domain" description="Methyltransferase type 11" evidence="2">
    <location>
        <begin position="77"/>
        <end position="183"/>
    </location>
</feature>
<evidence type="ECO:0000313" key="4">
    <source>
        <dbReference type="Proteomes" id="UP000516046"/>
    </source>
</evidence>
<gene>
    <name evidence="3" type="ORF">H6X83_02665</name>
</gene>
<feature type="transmembrane region" description="Helical" evidence="1">
    <location>
        <begin position="35"/>
        <end position="51"/>
    </location>
</feature>
<evidence type="ECO:0000259" key="2">
    <source>
        <dbReference type="Pfam" id="PF08241"/>
    </source>
</evidence>
<dbReference type="AlphaFoldDB" id="A0A7G9WIQ7"/>
<keyword evidence="1" id="KW-0812">Transmembrane</keyword>
<dbReference type="GO" id="GO:0008757">
    <property type="term" value="F:S-adenosylmethionine-dependent methyltransferase activity"/>
    <property type="evidence" value="ECO:0007669"/>
    <property type="project" value="InterPro"/>
</dbReference>
<dbReference type="SUPFAM" id="SSF53335">
    <property type="entry name" value="S-adenosyl-L-methionine-dependent methyltransferases"/>
    <property type="match status" value="1"/>
</dbReference>